<comment type="subcellular location">
    <subcellularLocation>
        <location evidence="1">Nucleus</location>
    </subcellularLocation>
</comment>
<evidence type="ECO:0000259" key="8">
    <source>
        <dbReference type="PROSITE" id="PS50102"/>
    </source>
</evidence>
<dbReference type="InterPro" id="IPR003954">
    <property type="entry name" value="RRM_euk-type"/>
</dbReference>
<dbReference type="InterPro" id="IPR035979">
    <property type="entry name" value="RBD_domain_sf"/>
</dbReference>
<dbReference type="HOGENOM" id="CLU_025002_0_0_1"/>
<feature type="compositionally biased region" description="Low complexity" evidence="7">
    <location>
        <begin position="130"/>
        <end position="150"/>
    </location>
</feature>
<dbReference type="Proteomes" id="UP000001861">
    <property type="component" value="Unassembled WGS sequence"/>
</dbReference>
<dbReference type="VEuPathDB" id="FungiDB:CC1G_04293"/>
<dbReference type="FunFam" id="3.30.70.330:FF:000382">
    <property type="entry name" value="G-patch domain-containing protein"/>
    <property type="match status" value="1"/>
</dbReference>
<feature type="compositionally biased region" description="Basic residues" evidence="7">
    <location>
        <begin position="175"/>
        <end position="191"/>
    </location>
</feature>
<dbReference type="GO" id="GO:0003723">
    <property type="term" value="F:RNA binding"/>
    <property type="evidence" value="ECO:0007669"/>
    <property type="project" value="UniProtKB-UniRule"/>
</dbReference>
<dbReference type="InParanoid" id="A8NFL2"/>
<keyword evidence="5" id="KW-0539">Nucleus</keyword>
<keyword evidence="2" id="KW-0507">mRNA processing</keyword>
<comment type="caution">
    <text evidence="10">The sequence shown here is derived from an EMBL/GenBank/DDBJ whole genome shotgun (WGS) entry which is preliminary data.</text>
</comment>
<evidence type="ECO:0000313" key="10">
    <source>
        <dbReference type="EMBL" id="EAU88587.2"/>
    </source>
</evidence>
<feature type="compositionally biased region" description="Low complexity" evidence="7">
    <location>
        <begin position="50"/>
        <end position="94"/>
    </location>
</feature>
<evidence type="ECO:0000256" key="5">
    <source>
        <dbReference type="ARBA" id="ARBA00023242"/>
    </source>
</evidence>
<dbReference type="RefSeq" id="XP_001833314.2">
    <property type="nucleotide sequence ID" value="XM_001833262.2"/>
</dbReference>
<dbReference type="Gene3D" id="3.30.70.330">
    <property type="match status" value="1"/>
</dbReference>
<dbReference type="SMART" id="SM00361">
    <property type="entry name" value="RRM_1"/>
    <property type="match status" value="1"/>
</dbReference>
<feature type="domain" description="RRM" evidence="8">
    <location>
        <begin position="531"/>
        <end position="618"/>
    </location>
</feature>
<feature type="domain" description="G-patch" evidence="9">
    <location>
        <begin position="456"/>
        <end position="503"/>
    </location>
</feature>
<dbReference type="CDD" id="cd12374">
    <property type="entry name" value="RRM_UHM_SPF45_PUF60"/>
    <property type="match status" value="1"/>
</dbReference>
<dbReference type="InterPro" id="IPR000467">
    <property type="entry name" value="G_patch_dom"/>
</dbReference>
<feature type="compositionally biased region" description="Low complexity" evidence="7">
    <location>
        <begin position="22"/>
        <end position="31"/>
    </location>
</feature>
<feature type="compositionally biased region" description="Low complexity" evidence="7">
    <location>
        <begin position="417"/>
        <end position="437"/>
    </location>
</feature>
<feature type="region of interest" description="Disordered" evidence="7">
    <location>
        <begin position="493"/>
        <end position="514"/>
    </location>
</feature>
<dbReference type="SMART" id="SM00443">
    <property type="entry name" value="G_patch"/>
    <property type="match status" value="1"/>
</dbReference>
<reference evidence="10 11" key="1">
    <citation type="journal article" date="2010" name="Proc. Natl. Acad. Sci. U.S.A.">
        <title>Insights into evolution of multicellular fungi from the assembled chromosomes of the mushroom Coprinopsis cinerea (Coprinus cinereus).</title>
        <authorList>
            <person name="Stajich J.E."/>
            <person name="Wilke S.K."/>
            <person name="Ahren D."/>
            <person name="Au C.H."/>
            <person name="Birren B.W."/>
            <person name="Borodovsky M."/>
            <person name="Burns C."/>
            <person name="Canback B."/>
            <person name="Casselton L.A."/>
            <person name="Cheng C.K."/>
            <person name="Deng J."/>
            <person name="Dietrich F.S."/>
            <person name="Fargo D.C."/>
            <person name="Farman M.L."/>
            <person name="Gathman A.C."/>
            <person name="Goldberg J."/>
            <person name="Guigo R."/>
            <person name="Hoegger P.J."/>
            <person name="Hooker J.B."/>
            <person name="Huggins A."/>
            <person name="James T.Y."/>
            <person name="Kamada T."/>
            <person name="Kilaru S."/>
            <person name="Kodira C."/>
            <person name="Kues U."/>
            <person name="Kupfer D."/>
            <person name="Kwan H.S."/>
            <person name="Lomsadze A."/>
            <person name="Li W."/>
            <person name="Lilly W.W."/>
            <person name="Ma L.J."/>
            <person name="Mackey A.J."/>
            <person name="Manning G."/>
            <person name="Martin F."/>
            <person name="Muraguchi H."/>
            <person name="Natvig D.O."/>
            <person name="Palmerini H."/>
            <person name="Ramesh M.A."/>
            <person name="Rehmeyer C.J."/>
            <person name="Roe B.A."/>
            <person name="Shenoy N."/>
            <person name="Stanke M."/>
            <person name="Ter-Hovhannisyan V."/>
            <person name="Tunlid A."/>
            <person name="Velagapudi R."/>
            <person name="Vision T.J."/>
            <person name="Zeng Q."/>
            <person name="Zolan M.E."/>
            <person name="Pukkila P.J."/>
        </authorList>
    </citation>
    <scope>NUCLEOTIDE SEQUENCE [LARGE SCALE GENOMIC DNA]</scope>
    <source>
        <strain evidence="11">Okayama-7 / 130 / ATCC MYA-4618 / FGSC 9003</strain>
    </source>
</reference>
<dbReference type="InterPro" id="IPR040052">
    <property type="entry name" value="RBM17"/>
</dbReference>
<dbReference type="eggNOG" id="KOG1996">
    <property type="taxonomic scope" value="Eukaryota"/>
</dbReference>
<gene>
    <name evidence="10" type="ORF">CC1G_04293</name>
</gene>
<dbReference type="PANTHER" id="PTHR13288">
    <property type="entry name" value="SPLICING FACTOR 45 SPF45"/>
    <property type="match status" value="1"/>
</dbReference>
<feature type="region of interest" description="Disordered" evidence="7">
    <location>
        <begin position="1"/>
        <end position="94"/>
    </location>
</feature>
<feature type="compositionally biased region" description="Basic and acidic residues" evidence="7">
    <location>
        <begin position="260"/>
        <end position="286"/>
    </location>
</feature>
<dbReference type="EMBL" id="AACS02000002">
    <property type="protein sequence ID" value="EAU88587.2"/>
    <property type="molecule type" value="Genomic_DNA"/>
</dbReference>
<evidence type="ECO:0000256" key="7">
    <source>
        <dbReference type="SAM" id="MobiDB-lite"/>
    </source>
</evidence>
<evidence type="ECO:0000256" key="6">
    <source>
        <dbReference type="PROSITE-ProRule" id="PRU00176"/>
    </source>
</evidence>
<feature type="region of interest" description="Disordered" evidence="7">
    <location>
        <begin position="126"/>
        <end position="214"/>
    </location>
</feature>
<sequence length="630" mass="67208">MSKNRAGGLYGGIQFSSGTTYQSSVSQSVQDPDPPKSEVTQADPKPVAQPATSSATTTTAATTASSSSSTATTKSTAANKAKPTAPRIPIGASVLTSTTLSTAGTTTATTPGLSSTAVIFAPPQLKTPEATGDTSSTVTGAATTTTGAHTQNAQGWGKKVKPPSMVLDEDVNGFKSHKRKVGKGKGKKNKHVQPVNTWDPMDQYDPLRPNDYNEYKLWKTRERIERRERLAAERRYQSSKDYGRSRSYSDSDYTGSDDDDRPRKTGRYEGESFDRWNRTDEERSNVPRDPSPTPVVMDKNLSGEDAYLRRLAMSQGRSYPPLVEPDAVEGSSAVPTPTPPPAAPPREQTGDEAYLRRLAMSTRPAAPPPPMRTASPPPLAYNPFAPPTVPPPPAVVAPPVGTAPSLENKAEEMKKQAAAIAARLSAMASAGAATSASPTPPVQTPEEDAVDKRPGQPGFGARLLAKYGHKEGQGLGADGSGIVNPLTLEQVASGGKGKGKGPPGPKIGKIINNNEDRRAKEDLVRFGEPSRILVLTNIVDPNDADDEDLRQDIGEECSKNGTVERVLVHVVDPLPPNFAEAVRVFVVFAGPAGAWKSVRELDGRYFGGRSIRARYYPEAKFRQGDFSVPL</sequence>
<dbReference type="GeneID" id="6009810"/>
<dbReference type="PROSITE" id="PS50174">
    <property type="entry name" value="G_PATCH"/>
    <property type="match status" value="1"/>
</dbReference>
<dbReference type="Pfam" id="PF01585">
    <property type="entry name" value="G-patch"/>
    <property type="match status" value="1"/>
</dbReference>
<dbReference type="GO" id="GO:0071011">
    <property type="term" value="C:precatalytic spliceosome"/>
    <property type="evidence" value="ECO:0007669"/>
    <property type="project" value="TreeGrafter"/>
</dbReference>
<organism evidence="10 11">
    <name type="scientific">Coprinopsis cinerea (strain Okayama-7 / 130 / ATCC MYA-4618 / FGSC 9003)</name>
    <name type="common">Inky cap fungus</name>
    <name type="synonym">Hormographiella aspergillata</name>
    <dbReference type="NCBI Taxonomy" id="240176"/>
    <lineage>
        <taxon>Eukaryota</taxon>
        <taxon>Fungi</taxon>
        <taxon>Dikarya</taxon>
        <taxon>Basidiomycota</taxon>
        <taxon>Agaricomycotina</taxon>
        <taxon>Agaricomycetes</taxon>
        <taxon>Agaricomycetidae</taxon>
        <taxon>Agaricales</taxon>
        <taxon>Agaricineae</taxon>
        <taxon>Psathyrellaceae</taxon>
        <taxon>Coprinopsis</taxon>
    </lineage>
</organism>
<evidence type="ECO:0000256" key="2">
    <source>
        <dbReference type="ARBA" id="ARBA00022664"/>
    </source>
</evidence>
<keyword evidence="3 6" id="KW-0694">RNA-binding</keyword>
<dbReference type="InterPro" id="IPR012677">
    <property type="entry name" value="Nucleotide-bd_a/b_plait_sf"/>
</dbReference>
<feature type="compositionally biased region" description="Pro residues" evidence="7">
    <location>
        <begin position="365"/>
        <end position="396"/>
    </location>
</feature>
<evidence type="ECO:0000256" key="1">
    <source>
        <dbReference type="ARBA" id="ARBA00004123"/>
    </source>
</evidence>
<dbReference type="PANTHER" id="PTHR13288:SF8">
    <property type="entry name" value="SPLICING FACTOR 45"/>
    <property type="match status" value="1"/>
</dbReference>
<evidence type="ECO:0000259" key="9">
    <source>
        <dbReference type="PROSITE" id="PS50174"/>
    </source>
</evidence>
<evidence type="ECO:0000256" key="3">
    <source>
        <dbReference type="ARBA" id="ARBA00022884"/>
    </source>
</evidence>
<evidence type="ECO:0000313" key="11">
    <source>
        <dbReference type="Proteomes" id="UP000001861"/>
    </source>
</evidence>
<dbReference type="STRING" id="240176.A8NFL2"/>
<keyword evidence="4" id="KW-0508">mRNA splicing</keyword>
<feature type="compositionally biased region" description="Basic and acidic residues" evidence="7">
    <location>
        <begin position="228"/>
        <end position="249"/>
    </location>
</feature>
<keyword evidence="11" id="KW-1185">Reference proteome</keyword>
<dbReference type="PROSITE" id="PS50102">
    <property type="entry name" value="RRM"/>
    <property type="match status" value="1"/>
</dbReference>
<evidence type="ECO:0000256" key="4">
    <source>
        <dbReference type="ARBA" id="ARBA00023187"/>
    </source>
</evidence>
<protein>
    <submittedName>
        <fullName evidence="10">DRT111</fullName>
    </submittedName>
</protein>
<name>A8NFL2_COPC7</name>
<dbReference type="SUPFAM" id="SSF54928">
    <property type="entry name" value="RNA-binding domain, RBD"/>
    <property type="match status" value="1"/>
</dbReference>
<dbReference type="OMA" id="GPMSEVI"/>
<dbReference type="GO" id="GO:0045292">
    <property type="term" value="P:mRNA cis splicing, via spliceosome"/>
    <property type="evidence" value="ECO:0007669"/>
    <property type="project" value="InterPro"/>
</dbReference>
<dbReference type="InterPro" id="IPR000504">
    <property type="entry name" value="RRM_dom"/>
</dbReference>
<feature type="region of interest" description="Disordered" evidence="7">
    <location>
        <begin position="228"/>
        <end position="461"/>
    </location>
</feature>
<dbReference type="KEGG" id="cci:CC1G_04293"/>
<proteinExistence type="predicted"/>
<accession>A8NFL2</accession>
<dbReference type="AlphaFoldDB" id="A8NFL2"/>
<dbReference type="OrthoDB" id="5411533at2759"/>